<accession>A0A5J9VW75</accession>
<feature type="compositionally biased region" description="Acidic residues" evidence="1">
    <location>
        <begin position="1211"/>
        <end position="1222"/>
    </location>
</feature>
<sequence>MASEADADGDEDVLVHQLPLDMDGGHVRRIAHILPPLHAGDSPPPPGPFRPPPPLQAAASAEPRLSFRGWLGAPRHWDLWVAKHRPIHAALWRRLGIHDAVLASTFRFRRDASALLHLASFWCPHTNTFAFPWGEATVTLHDVAVLAGLPAAGAPLPAPLAPDWRPDEAALNGVRLGFNRSACKKAHHSAWIKYFLTDHVSDVPLEHEHAAFLALWLTRFVLPGHPESTMRQSLFPIAVRLARGERLALGPAVLASLYRDLRDIKAFLVATAGAATNGNADMLSSLSLYAPLYILQLWMWEHFPALRPGRDKPLMDGQPMAARWHDLSRKINPTLIREALSSPDNFLWQPYPCSMHTTGWVRGSNLAENDDLRSLVHCLRPCELVGMDCIEQYLPHRVARQFGLDQDVPGDVPRANQNWAVAWQTYELEGKNVAFFIPQTKPGVTARYARWWRKQLPHSDLHAGPSSVPMERKTSKRKVKKTLVAMEAEAEKEHRLKKARVSPAPSDKKRKLEELYDSNLSDWLTTARNGISDAAGGSYQRGASLPKYDTASDEALLPNVGPTNDDVVLLAPRKQTTSPVVMLMTDSSINATIRDGGTFIDDIPCEPEGVTTAILQEEKLMIPADAFSLFVTDSPGGTVAMESGKEASGASDTPEEVTAPITEKKEEKFDTGETNCVSGMNPLEKNIAVVMKANEGNAVYEEVGRSAKEAVEVALQSQQEVDAGAMNYLHVAVVLPEEELPIHHTSNSAGCSKVSCTMEDSNVSGGLSTNGGETTCYGFVVEEQRDVRSVEVIGGGVDHQIALEKEFDMDLVDDSKTSTDGERPCGPTIVQLKGDQMGVSHEDRMQEQHVQNVELIDQTEPSSDAASMKEATLKQEQDHKTSCNNRETTVLEGSHMMDRGVKSDLVALDVDATLTAGGIQNQKIFDADKQLAVEERQDLGITVENNEMDLSKGADNMVCDEHQINPTTIEVNEVESPMGIQNQECIDNEEQLAMEGRQDIGTTIEKNKMHALDVACSNILVCGEHEIDLTGTEVNEMESTRGMQNQEPSNDKETRADKQQHGVENVNKKRISQDTSVTGSDELNSEATILDVNMAGSRKETPNQCALVTEKEAVVPEEYKGTADQNTEGDLANIDTLECGVKLDEAVNIAHETLLTAQDIVIEGFVISSENKQMEAPLGRQNITEAQGYESNNTVVKEPETALPPKPENPVEVEQENVENETEMSICRDNDEESEKYHTSAEVTITPNDNGLAEDSISNPKNTTCHYPLKCGKSSIEEVKRTYDTRLMYLKDIEESLGRIRAEPISRVKPTSNGNYSRHADQEPISVCKDIKVPLRGSARDFGRDRAPELELKLNKDRRRSGYCP</sequence>
<dbReference type="InterPro" id="IPR044824">
    <property type="entry name" value="MAIN-like"/>
</dbReference>
<dbReference type="Pfam" id="PF10536">
    <property type="entry name" value="PMD"/>
    <property type="match status" value="1"/>
</dbReference>
<evidence type="ECO:0000259" key="2">
    <source>
        <dbReference type="Pfam" id="PF10536"/>
    </source>
</evidence>
<keyword evidence="4" id="KW-1185">Reference proteome</keyword>
<dbReference type="PANTHER" id="PTHR46033">
    <property type="entry name" value="PROTEIN MAIN-LIKE 2"/>
    <property type="match status" value="1"/>
</dbReference>
<dbReference type="OrthoDB" id="1572276at2759"/>
<dbReference type="Proteomes" id="UP000324897">
    <property type="component" value="Chromosome 4"/>
</dbReference>
<feature type="non-terminal residue" evidence="3">
    <location>
        <position position="1"/>
    </location>
</feature>
<evidence type="ECO:0000313" key="3">
    <source>
        <dbReference type="EMBL" id="TVU40188.1"/>
    </source>
</evidence>
<dbReference type="GO" id="GO:0010073">
    <property type="term" value="P:meristem maintenance"/>
    <property type="evidence" value="ECO:0007669"/>
    <property type="project" value="InterPro"/>
</dbReference>
<feature type="region of interest" description="Disordered" evidence="1">
    <location>
        <begin position="35"/>
        <end position="58"/>
    </location>
</feature>
<feature type="compositionally biased region" description="Basic and acidic residues" evidence="1">
    <location>
        <begin position="1049"/>
        <end position="1061"/>
    </location>
</feature>
<evidence type="ECO:0000313" key="4">
    <source>
        <dbReference type="Proteomes" id="UP000324897"/>
    </source>
</evidence>
<feature type="region of interest" description="Disordered" evidence="1">
    <location>
        <begin position="1033"/>
        <end position="1080"/>
    </location>
</feature>
<comment type="caution">
    <text evidence="3">The sequence shown here is derived from an EMBL/GenBank/DDBJ whole genome shotgun (WGS) entry which is preliminary data.</text>
</comment>
<feature type="compositionally biased region" description="Pro residues" evidence="1">
    <location>
        <begin position="42"/>
        <end position="55"/>
    </location>
</feature>
<proteinExistence type="predicted"/>
<organism evidence="3 4">
    <name type="scientific">Eragrostis curvula</name>
    <name type="common">weeping love grass</name>
    <dbReference type="NCBI Taxonomy" id="38414"/>
    <lineage>
        <taxon>Eukaryota</taxon>
        <taxon>Viridiplantae</taxon>
        <taxon>Streptophyta</taxon>
        <taxon>Embryophyta</taxon>
        <taxon>Tracheophyta</taxon>
        <taxon>Spermatophyta</taxon>
        <taxon>Magnoliopsida</taxon>
        <taxon>Liliopsida</taxon>
        <taxon>Poales</taxon>
        <taxon>Poaceae</taxon>
        <taxon>PACMAD clade</taxon>
        <taxon>Chloridoideae</taxon>
        <taxon>Eragrostideae</taxon>
        <taxon>Eragrostidinae</taxon>
        <taxon>Eragrostis</taxon>
    </lineage>
</organism>
<feature type="region of interest" description="Disordered" evidence="1">
    <location>
        <begin position="490"/>
        <end position="510"/>
    </location>
</feature>
<feature type="compositionally biased region" description="Basic and acidic residues" evidence="1">
    <location>
        <begin position="871"/>
        <end position="881"/>
    </location>
</feature>
<feature type="domain" description="Aminotransferase-like plant mobile" evidence="2">
    <location>
        <begin position="96"/>
        <end position="453"/>
    </location>
</feature>
<evidence type="ECO:0000256" key="1">
    <source>
        <dbReference type="SAM" id="MobiDB-lite"/>
    </source>
</evidence>
<dbReference type="EMBL" id="RWGY01000007">
    <property type="protein sequence ID" value="TVU40188.1"/>
    <property type="molecule type" value="Genomic_DNA"/>
</dbReference>
<name>A0A5J9VW75_9POAL</name>
<feature type="region of interest" description="Disordered" evidence="1">
    <location>
        <begin position="860"/>
        <end position="884"/>
    </location>
</feature>
<dbReference type="InterPro" id="IPR019557">
    <property type="entry name" value="AminoTfrase-like_pln_mobile"/>
</dbReference>
<dbReference type="PANTHER" id="PTHR46033:SF80">
    <property type="entry name" value="PROTEIN MAIN-LIKE 2-LIKE"/>
    <property type="match status" value="1"/>
</dbReference>
<dbReference type="Gramene" id="TVU40188">
    <property type="protein sequence ID" value="TVU40188"/>
    <property type="gene ID" value="EJB05_13639"/>
</dbReference>
<feature type="region of interest" description="Disordered" evidence="1">
    <location>
        <begin position="1192"/>
        <end position="1224"/>
    </location>
</feature>
<reference evidence="3 4" key="1">
    <citation type="journal article" date="2019" name="Sci. Rep.">
        <title>A high-quality genome of Eragrostis curvula grass provides insights into Poaceae evolution and supports new strategies to enhance forage quality.</title>
        <authorList>
            <person name="Carballo J."/>
            <person name="Santos B.A.C.M."/>
            <person name="Zappacosta D."/>
            <person name="Garbus I."/>
            <person name="Selva J.P."/>
            <person name="Gallo C.A."/>
            <person name="Diaz A."/>
            <person name="Albertini E."/>
            <person name="Caccamo M."/>
            <person name="Echenique V."/>
        </authorList>
    </citation>
    <scope>NUCLEOTIDE SEQUENCE [LARGE SCALE GENOMIC DNA]</scope>
    <source>
        <strain evidence="4">cv. Victoria</strain>
        <tissue evidence="3">Leaf</tissue>
    </source>
</reference>
<protein>
    <recommendedName>
        <fullName evidence="2">Aminotransferase-like plant mobile domain-containing protein</fullName>
    </recommendedName>
</protein>
<gene>
    <name evidence="3" type="ORF">EJB05_13639</name>
</gene>